<feature type="region of interest" description="Disordered" evidence="1">
    <location>
        <begin position="1"/>
        <end position="36"/>
    </location>
</feature>
<organism evidence="2 3">
    <name type="scientific">Mya arenaria</name>
    <name type="common">Soft-shell clam</name>
    <dbReference type="NCBI Taxonomy" id="6604"/>
    <lineage>
        <taxon>Eukaryota</taxon>
        <taxon>Metazoa</taxon>
        <taxon>Spiralia</taxon>
        <taxon>Lophotrochozoa</taxon>
        <taxon>Mollusca</taxon>
        <taxon>Bivalvia</taxon>
        <taxon>Autobranchia</taxon>
        <taxon>Heteroconchia</taxon>
        <taxon>Euheterodonta</taxon>
        <taxon>Imparidentia</taxon>
        <taxon>Neoheterodontei</taxon>
        <taxon>Myida</taxon>
        <taxon>Myoidea</taxon>
        <taxon>Myidae</taxon>
        <taxon>Mya</taxon>
    </lineage>
</organism>
<sequence>MFESEHQGCPSQSIKDVRVRASRMSESEHQGCPSQSIKDVRVRASRMFESEHQGCPSQSIKDVRVRASRMFVRKVGRDPSYLSRIITADETWVHYFELESKQASMHPDRPPPKKAKAVKLMGKDNAPSHTAMNTQLDIDVLGFQRAIHPPYSPILRHWISHIFQS</sequence>
<protein>
    <recommendedName>
        <fullName evidence="4">Transposase</fullName>
    </recommendedName>
</protein>
<dbReference type="EMBL" id="CP111018">
    <property type="protein sequence ID" value="WAR09924.1"/>
    <property type="molecule type" value="Genomic_DNA"/>
</dbReference>
<evidence type="ECO:0008006" key="4">
    <source>
        <dbReference type="Google" id="ProtNLM"/>
    </source>
</evidence>
<dbReference type="PANTHER" id="PTHR46060:SF1">
    <property type="entry name" value="MARINER MOS1 TRANSPOSASE-LIKE PROTEIN"/>
    <property type="match status" value="1"/>
</dbReference>
<dbReference type="InterPro" id="IPR036397">
    <property type="entry name" value="RNaseH_sf"/>
</dbReference>
<feature type="compositionally biased region" description="Basic and acidic residues" evidence="1">
    <location>
        <begin position="15"/>
        <end position="29"/>
    </location>
</feature>
<evidence type="ECO:0000313" key="2">
    <source>
        <dbReference type="EMBL" id="WAR09924.1"/>
    </source>
</evidence>
<name>A0ABY7ELP0_MYAAR</name>
<keyword evidence="3" id="KW-1185">Reference proteome</keyword>
<reference evidence="2" key="1">
    <citation type="submission" date="2022-11" db="EMBL/GenBank/DDBJ databases">
        <title>Centuries of genome instability and evolution in soft-shell clam transmissible cancer (bioRxiv).</title>
        <authorList>
            <person name="Hart S.F.M."/>
            <person name="Yonemitsu M.A."/>
            <person name="Giersch R.M."/>
            <person name="Beal B.F."/>
            <person name="Arriagada G."/>
            <person name="Davis B.W."/>
            <person name="Ostrander E.A."/>
            <person name="Goff S.P."/>
            <person name="Metzger M.J."/>
        </authorList>
    </citation>
    <scope>NUCLEOTIDE SEQUENCE</scope>
    <source>
        <strain evidence="2">MELC-2E11</strain>
        <tissue evidence="2">Siphon/mantle</tissue>
    </source>
</reference>
<dbReference type="Gene3D" id="3.30.420.10">
    <property type="entry name" value="Ribonuclease H-like superfamily/Ribonuclease H"/>
    <property type="match status" value="1"/>
</dbReference>
<evidence type="ECO:0000313" key="3">
    <source>
        <dbReference type="Proteomes" id="UP001164746"/>
    </source>
</evidence>
<evidence type="ECO:0000256" key="1">
    <source>
        <dbReference type="SAM" id="MobiDB-lite"/>
    </source>
</evidence>
<gene>
    <name evidence="2" type="ORF">MAR_035000</name>
</gene>
<dbReference type="PANTHER" id="PTHR46060">
    <property type="entry name" value="MARINER MOS1 TRANSPOSASE-LIKE PROTEIN"/>
    <property type="match status" value="1"/>
</dbReference>
<proteinExistence type="predicted"/>
<dbReference type="InterPro" id="IPR052709">
    <property type="entry name" value="Transposase-MT_Hybrid"/>
</dbReference>
<dbReference type="Proteomes" id="UP001164746">
    <property type="component" value="Chromosome 7"/>
</dbReference>
<accession>A0ABY7ELP0</accession>